<dbReference type="Gene3D" id="6.10.250.2940">
    <property type="match status" value="1"/>
</dbReference>
<keyword evidence="7" id="KW-0862">Zinc</keyword>
<comment type="function">
    <text evidence="12">DNA-dependent RNA polymerase catalyzes the transcription of DNA into RNA using the four ribonucleoside triphosphates as substrates.</text>
</comment>
<evidence type="ECO:0000256" key="10">
    <source>
        <dbReference type="ARBA" id="ARBA00023242"/>
    </source>
</evidence>
<evidence type="ECO:0000256" key="12">
    <source>
        <dbReference type="RuleBase" id="RU004279"/>
    </source>
</evidence>
<dbReference type="GO" id="GO:0006351">
    <property type="term" value="P:DNA-templated transcription"/>
    <property type="evidence" value="ECO:0007669"/>
    <property type="project" value="InterPro"/>
</dbReference>
<dbReference type="Gene3D" id="3.30.70.2850">
    <property type="match status" value="1"/>
</dbReference>
<dbReference type="InterPro" id="IPR006592">
    <property type="entry name" value="RNA_pol_N"/>
</dbReference>
<dbReference type="PANTHER" id="PTHR19376">
    <property type="entry name" value="DNA-DIRECTED RNA POLYMERASE"/>
    <property type="match status" value="1"/>
</dbReference>
<name>A0A098VQ54_9MICR</name>
<dbReference type="CDD" id="cd01435">
    <property type="entry name" value="RNAP_I_RPA1_N"/>
    <property type="match status" value="1"/>
</dbReference>
<dbReference type="Gene3D" id="1.10.132.30">
    <property type="match status" value="1"/>
</dbReference>
<dbReference type="Pfam" id="PF05000">
    <property type="entry name" value="RNA_pol_Rpb1_4"/>
    <property type="match status" value="1"/>
</dbReference>
<dbReference type="Pfam" id="PF04983">
    <property type="entry name" value="RNA_pol_Rpb1_3"/>
    <property type="match status" value="1"/>
</dbReference>
<feature type="domain" description="RNA polymerase N-terminal" evidence="14">
    <location>
        <begin position="344"/>
        <end position="680"/>
    </location>
</feature>
<keyword evidence="9 12" id="KW-0804">Transcription</keyword>
<dbReference type="Gene3D" id="3.30.1490.180">
    <property type="entry name" value="RNA polymerase ii"/>
    <property type="match status" value="1"/>
</dbReference>
<dbReference type="InterPro" id="IPR045867">
    <property type="entry name" value="DNA-dir_RpoC_beta_prime"/>
</dbReference>
<evidence type="ECO:0000256" key="8">
    <source>
        <dbReference type="ARBA" id="ARBA00022842"/>
    </source>
</evidence>
<evidence type="ECO:0000256" key="4">
    <source>
        <dbReference type="ARBA" id="ARBA00022679"/>
    </source>
</evidence>
<proteinExistence type="inferred from homology"/>
<evidence type="ECO:0000256" key="2">
    <source>
        <dbReference type="ARBA" id="ARBA00006460"/>
    </source>
</evidence>
<feature type="compositionally biased region" description="Acidic residues" evidence="13">
    <location>
        <begin position="271"/>
        <end position="289"/>
    </location>
</feature>
<comment type="similarity">
    <text evidence="2 12">Belongs to the RNA polymerase beta' chain family.</text>
</comment>
<dbReference type="EMBL" id="JMKJ01000355">
    <property type="protein sequence ID" value="KGG51192.1"/>
    <property type="molecule type" value="Genomic_DNA"/>
</dbReference>
<keyword evidence="8" id="KW-0460">Magnesium</keyword>
<dbReference type="EC" id="2.7.7.6" evidence="12"/>
<evidence type="ECO:0000313" key="16">
    <source>
        <dbReference type="Proteomes" id="UP000029725"/>
    </source>
</evidence>
<evidence type="ECO:0000256" key="1">
    <source>
        <dbReference type="ARBA" id="ARBA00004123"/>
    </source>
</evidence>
<evidence type="ECO:0000256" key="9">
    <source>
        <dbReference type="ARBA" id="ARBA00023163"/>
    </source>
</evidence>
<dbReference type="Gene3D" id="1.10.274.100">
    <property type="entry name" value="RNA polymerase Rpb1, domain 3"/>
    <property type="match status" value="1"/>
</dbReference>
<feature type="region of interest" description="Disordered" evidence="13">
    <location>
        <begin position="250"/>
        <end position="292"/>
    </location>
</feature>
<keyword evidence="16" id="KW-1185">Reference proteome</keyword>
<dbReference type="GO" id="GO:0003677">
    <property type="term" value="F:DNA binding"/>
    <property type="evidence" value="ECO:0007669"/>
    <property type="project" value="InterPro"/>
</dbReference>
<comment type="caution">
    <text evidence="15">The sequence shown here is derived from an EMBL/GenBank/DDBJ whole genome shotgun (WGS) entry which is preliminary data.</text>
</comment>
<feature type="region of interest" description="Disordered" evidence="13">
    <location>
        <begin position="1389"/>
        <end position="1469"/>
    </location>
</feature>
<dbReference type="Gene3D" id="2.40.40.20">
    <property type="match status" value="1"/>
</dbReference>
<evidence type="ECO:0000256" key="7">
    <source>
        <dbReference type="ARBA" id="ARBA00022833"/>
    </source>
</evidence>
<dbReference type="Pfam" id="PF00623">
    <property type="entry name" value="RNA_pol_Rpb1_2"/>
    <property type="match status" value="1"/>
</dbReference>
<dbReference type="RefSeq" id="XP_013237641.1">
    <property type="nucleotide sequence ID" value="XM_013382187.1"/>
</dbReference>
<dbReference type="GO" id="GO:0003899">
    <property type="term" value="F:DNA-directed RNA polymerase activity"/>
    <property type="evidence" value="ECO:0007669"/>
    <property type="project" value="UniProtKB-EC"/>
</dbReference>
<dbReference type="InterPro" id="IPR007080">
    <property type="entry name" value="RNA_pol_Rpb1_1"/>
</dbReference>
<dbReference type="InterPro" id="IPR007066">
    <property type="entry name" value="RNA_pol_Rpb1_3"/>
</dbReference>
<evidence type="ECO:0000259" key="14">
    <source>
        <dbReference type="SMART" id="SM00663"/>
    </source>
</evidence>
<dbReference type="PANTHER" id="PTHR19376:SF11">
    <property type="entry name" value="DNA-DIRECTED RNA POLYMERASE I SUBUNIT RPA1"/>
    <property type="match status" value="1"/>
</dbReference>
<dbReference type="InterPro" id="IPR015699">
    <property type="entry name" value="DNA-dir_RNA_pol1_lsu_N"/>
</dbReference>
<organism evidence="15 16">
    <name type="scientific">Mitosporidium daphniae</name>
    <dbReference type="NCBI Taxonomy" id="1485682"/>
    <lineage>
        <taxon>Eukaryota</taxon>
        <taxon>Fungi</taxon>
        <taxon>Fungi incertae sedis</taxon>
        <taxon>Microsporidia</taxon>
        <taxon>Mitosporidium</taxon>
    </lineage>
</organism>
<dbReference type="GeneID" id="25259920"/>
<comment type="catalytic activity">
    <reaction evidence="11 12">
        <text>RNA(n) + a ribonucleoside 5'-triphosphate = RNA(n+1) + diphosphate</text>
        <dbReference type="Rhea" id="RHEA:21248"/>
        <dbReference type="Rhea" id="RHEA-COMP:14527"/>
        <dbReference type="Rhea" id="RHEA-COMP:17342"/>
        <dbReference type="ChEBI" id="CHEBI:33019"/>
        <dbReference type="ChEBI" id="CHEBI:61557"/>
        <dbReference type="ChEBI" id="CHEBI:140395"/>
        <dbReference type="EC" id="2.7.7.6"/>
    </reaction>
</comment>
<reference evidence="15 16" key="1">
    <citation type="submission" date="2014-04" db="EMBL/GenBank/DDBJ databases">
        <title>A new species of microsporidia sheds light on the evolution of extreme parasitism.</title>
        <authorList>
            <person name="Haag K.L."/>
            <person name="James T.Y."/>
            <person name="Larsson R."/>
            <person name="Schaer T.M."/>
            <person name="Refardt D."/>
            <person name="Pombert J.-F."/>
            <person name="Ebert D."/>
        </authorList>
    </citation>
    <scope>NUCLEOTIDE SEQUENCE [LARGE SCALE GENOMIC DNA]</scope>
    <source>
        <strain evidence="15 16">UGP3</strain>
        <tissue evidence="15">Spores</tissue>
    </source>
</reference>
<keyword evidence="5 12" id="KW-0548">Nucleotidyltransferase</keyword>
<dbReference type="SMART" id="SM00663">
    <property type="entry name" value="RPOLA_N"/>
    <property type="match status" value="1"/>
</dbReference>
<accession>A0A098VQ54</accession>
<dbReference type="GO" id="GO:0005736">
    <property type="term" value="C:RNA polymerase I complex"/>
    <property type="evidence" value="ECO:0007669"/>
    <property type="project" value="UniProtKB-ARBA"/>
</dbReference>
<dbReference type="InterPro" id="IPR044893">
    <property type="entry name" value="RNA_pol_Rpb1_clamp_domain"/>
</dbReference>
<dbReference type="Gene3D" id="1.10.150.390">
    <property type="match status" value="1"/>
</dbReference>
<dbReference type="Pfam" id="PF04998">
    <property type="entry name" value="RNA_pol_Rpb1_5"/>
    <property type="match status" value="1"/>
</dbReference>
<keyword evidence="3 12" id="KW-0240">DNA-directed RNA polymerase</keyword>
<dbReference type="InterPro" id="IPR000722">
    <property type="entry name" value="RNA_pol_asu"/>
</dbReference>
<evidence type="ECO:0000256" key="3">
    <source>
        <dbReference type="ARBA" id="ARBA00022478"/>
    </source>
</evidence>
<dbReference type="InterPro" id="IPR007083">
    <property type="entry name" value="RNA_pol_Rpb1_4"/>
</dbReference>
<evidence type="ECO:0000256" key="5">
    <source>
        <dbReference type="ARBA" id="ARBA00022695"/>
    </source>
</evidence>
<dbReference type="Gene3D" id="1.10.357.120">
    <property type="match status" value="1"/>
</dbReference>
<protein>
    <recommendedName>
        <fullName evidence="12">DNA-directed RNA polymerase subunit</fullName>
        <ecNumber evidence="12">2.7.7.6</ecNumber>
    </recommendedName>
</protein>
<dbReference type="Proteomes" id="UP000029725">
    <property type="component" value="Unassembled WGS sequence"/>
</dbReference>
<gene>
    <name evidence="15" type="ORF">DI09_41p40</name>
</gene>
<keyword evidence="6" id="KW-0479">Metal-binding</keyword>
<dbReference type="SUPFAM" id="SSF64484">
    <property type="entry name" value="beta and beta-prime subunits of DNA dependent RNA-polymerase"/>
    <property type="match status" value="1"/>
</dbReference>
<dbReference type="VEuPathDB" id="MicrosporidiaDB:DI09_41p40"/>
<dbReference type="OrthoDB" id="270392at2759"/>
<dbReference type="GO" id="GO:0046872">
    <property type="term" value="F:metal ion binding"/>
    <property type="evidence" value="ECO:0007669"/>
    <property type="project" value="UniProtKB-KW"/>
</dbReference>
<comment type="subcellular location">
    <subcellularLocation>
        <location evidence="1">Nucleus</location>
    </subcellularLocation>
</comment>
<dbReference type="InterPro" id="IPR038120">
    <property type="entry name" value="Rpb1_funnel_sf"/>
</dbReference>
<keyword evidence="4 12" id="KW-0808">Transferase</keyword>
<evidence type="ECO:0000256" key="11">
    <source>
        <dbReference type="ARBA" id="ARBA00048552"/>
    </source>
</evidence>
<dbReference type="Gene3D" id="4.10.860.120">
    <property type="entry name" value="RNA polymerase II, clamp domain"/>
    <property type="match status" value="1"/>
</dbReference>
<keyword evidence="10" id="KW-0539">Nucleus</keyword>
<sequence>MNIEHPTNHFLASVKFSLYDSEAIKRISVKAITNTVLLDASERPTSGGLYDIALGPYSKTDRCATCRMNHFQCPGHFGHIELAVPVFNPLLFQSLVKLYRASCVFCNRLRFSDAKIASWTVKLRLLARGLLFEAKHVDQVISKWAAGGEGSDKSPMHRHAEDFAEVLDAYYERVLAKMDEDVNSQTAPHSGLVESYRREIIEEGLFGKTASLLCEHCHAYNPAIQVASGKIFEVPLAAKYTSLNAARGLKPDATTFHNNGSRSDTKRPLPEEQEESTPSESEIAEESNEDTQVPRSYKFLTPMLVMERMRKLWANDVNAGLFPLVFSGNILPSKASHLSSQEHRIFFVEMIPVPPTRFRPPSILNGRVFENAQNSYLTAILKASNQIVAIREQHLETSETLKAPGAVPGAADAEAFSRIVTAWIGLQEQVNFLYDSSKLDVKGGKIAPPGIKQLLEKKEGLFRKHMMGKRVNYAARSVISPDVMIETGEIGLPLVFATRLTYPEPVAPYNVLRLRQAVINGPATHPGATHIQHEDGTLSNLALLSVEARTALANRLLAAPATQSTQGVTTAVNKRVWRHVRNGDALLLNRQPTLHKPSIMAHRCRVLPGEKTIRMHYANCNTYNADFDGDEMNVHFPQSELGRAEAYLIANADSQYLVPTDGSPLRGLIQDHIVAAAMLTLRDTLLNHEIYMHLVAGALLAESSGVRLLPPTIWKPQPRWTGKDVLSTLLINIVPRGASLFLSSRTKLPSRLLGGTAGEEEATVEIFDSLLLTGIIDKAQIGDAPHGLVHALYELHGGSTCGALLSALSRLLTRFLQWRGFSCRMDDLLLVSSAEARRSAAILATETHNEATQTPLPTSVADDAALRTLDGSMKCVLNTRTSRIIDTSLEGLLRTFPANNMTLMTMSGAKGSLVNASQISGALGQQELEGRRVPLMASAKTLPCFAPWDLGSRAGGYISQRFLSGIRVPEFYFHCMAGREGLIDTAVKTSRSGYLQRCLVKHLESLRVHYDGTVRDVDGTVIQFLYGEDGIDVGRSMALTRFHLMSQNVAALISKWAPAEALMRLDTRSAPRWQRRREKRILTAGSDAPVVISAASPWISLGAVSERFSDELECWIKSVGLEKASSLKDPSALTADQFRVLMWLRYMRSLVEPGEMVGVLAAQSVGEPSTQMTLNTFHFAGFGAKNVTLGIPRLREIVMTASRRIKTPTMMVPFRKDVDIARAQRLAARATRRTLACLLTSKRETGIPHRKSTDSLMSDGDCDSPLFGALSTAPLSVTERITCTNGTRKGNSVSYRQRVYSVQLQFLSAVQLSGAEFCISETEMVTAIKDTFSSLLLEYIRKQFKKGSIRNLRRNLVINQAALSAEEHLRTGFGATNSTEDVSIEEAAAGNANLSPKAAEDASSSSDEDLEESDVDDPVYGGSRLKGSDEEREEDDATTVVTMGTIDYSDPDTDTNSDSGDDDGRSGTTSISSMAALVATKRAKSDPDAKAPEEGIENFSYHYETGRCSFEFRYAVSQPKLFLLPILERLLARVIVREIPSIDRCFLSEEEEEASCHLLLTTEGVNFMGLAAMDISMDSKTILHGSLATSDDQETLLDMNSLYSNDVGAILAMYGVEAARAVIIKEIAAVFGVYSISVDARHLTLIADYMTFEGGYRAMNRTGLISSTSPLLKMTFESTFGYLKTASLFSEEDSLRGPSSRLVFGQVTEIGTGCMEIVQPVL</sequence>
<dbReference type="FunFam" id="2.40.40.20:FF:000019">
    <property type="entry name" value="DNA-directed RNA polymerase II subunit RPB1"/>
    <property type="match status" value="1"/>
</dbReference>
<dbReference type="HOGENOM" id="CLU_000487_2_2_1"/>
<evidence type="ECO:0000313" key="15">
    <source>
        <dbReference type="EMBL" id="KGG51192.1"/>
    </source>
</evidence>
<dbReference type="InterPro" id="IPR042102">
    <property type="entry name" value="RNA_pol_Rpb1_3_sf"/>
</dbReference>
<feature type="compositionally biased region" description="Acidic residues" evidence="13">
    <location>
        <begin position="1449"/>
        <end position="1461"/>
    </location>
</feature>
<dbReference type="Pfam" id="PF04997">
    <property type="entry name" value="RNA_pol_Rpb1_1"/>
    <property type="match status" value="1"/>
</dbReference>
<feature type="compositionally biased region" description="Acidic residues" evidence="13">
    <location>
        <begin position="1406"/>
        <end position="1417"/>
    </location>
</feature>
<evidence type="ECO:0000256" key="13">
    <source>
        <dbReference type="SAM" id="MobiDB-lite"/>
    </source>
</evidence>
<dbReference type="InterPro" id="IPR007081">
    <property type="entry name" value="RNA_pol_Rpb1_5"/>
</dbReference>
<evidence type="ECO:0000256" key="6">
    <source>
        <dbReference type="ARBA" id="ARBA00022723"/>
    </source>
</evidence>